<proteinExistence type="predicted"/>
<keyword evidence="2" id="KW-1185">Reference proteome</keyword>
<dbReference type="EMBL" id="CYGV01001511">
    <property type="protein sequence ID" value="CUA75077.1"/>
    <property type="molecule type" value="Genomic_DNA"/>
</dbReference>
<organism evidence="1 2">
    <name type="scientific">Rhizoctonia solani</name>
    <dbReference type="NCBI Taxonomy" id="456999"/>
    <lineage>
        <taxon>Eukaryota</taxon>
        <taxon>Fungi</taxon>
        <taxon>Dikarya</taxon>
        <taxon>Basidiomycota</taxon>
        <taxon>Agaricomycotina</taxon>
        <taxon>Agaricomycetes</taxon>
        <taxon>Cantharellales</taxon>
        <taxon>Ceratobasidiaceae</taxon>
        <taxon>Rhizoctonia</taxon>
    </lineage>
</organism>
<accession>A0A0K6G8Z1</accession>
<dbReference type="Proteomes" id="UP000044841">
    <property type="component" value="Unassembled WGS sequence"/>
</dbReference>
<reference evidence="1 2" key="1">
    <citation type="submission" date="2015-07" db="EMBL/GenBank/DDBJ databases">
        <authorList>
            <person name="Noorani M."/>
        </authorList>
    </citation>
    <scope>NUCLEOTIDE SEQUENCE [LARGE SCALE GENOMIC DNA]</scope>
    <source>
        <strain evidence="1">BBA 69670</strain>
    </source>
</reference>
<name>A0A0K6G8Z1_9AGAM</name>
<protein>
    <submittedName>
        <fullName evidence="1">Uncharacterized protein</fullName>
    </submittedName>
</protein>
<gene>
    <name evidence="1" type="ORF">RSOLAG22IIIB_01717</name>
</gene>
<evidence type="ECO:0000313" key="2">
    <source>
        <dbReference type="Proteomes" id="UP000044841"/>
    </source>
</evidence>
<evidence type="ECO:0000313" key="1">
    <source>
        <dbReference type="EMBL" id="CUA75077.1"/>
    </source>
</evidence>
<sequence length="102" mass="11640">MVVHQQLDDHDFRRRSLIVTSWYMSEPMRDEDGAAYREHRKDLDKVRAVLNIGLKPTHTLATLKAFGTPPHKSPAPTTDGRVAAYFTTVYDPRLLVCSRTVC</sequence>
<dbReference type="AlphaFoldDB" id="A0A0K6G8Z1"/>